<dbReference type="PANTHER" id="PTHR46060">
    <property type="entry name" value="MARINER MOS1 TRANSPOSASE-LIKE PROTEIN"/>
    <property type="match status" value="1"/>
</dbReference>
<accession>A0A4C2A5G7</accession>
<dbReference type="OrthoDB" id="10017160at2759"/>
<dbReference type="AlphaFoldDB" id="A0A4C2A5G7"/>
<dbReference type="STRING" id="151549.A0A4C2A5G7"/>
<organism evidence="2 3">
    <name type="scientific">Eumeta variegata</name>
    <name type="common">Bagworm moth</name>
    <name type="synonym">Eumeta japonica</name>
    <dbReference type="NCBI Taxonomy" id="151549"/>
    <lineage>
        <taxon>Eukaryota</taxon>
        <taxon>Metazoa</taxon>
        <taxon>Ecdysozoa</taxon>
        <taxon>Arthropoda</taxon>
        <taxon>Hexapoda</taxon>
        <taxon>Insecta</taxon>
        <taxon>Pterygota</taxon>
        <taxon>Neoptera</taxon>
        <taxon>Endopterygota</taxon>
        <taxon>Lepidoptera</taxon>
        <taxon>Glossata</taxon>
        <taxon>Ditrysia</taxon>
        <taxon>Tineoidea</taxon>
        <taxon>Psychidae</taxon>
        <taxon>Oiketicinae</taxon>
        <taxon>Eumeta</taxon>
    </lineage>
</organism>
<dbReference type="InterPro" id="IPR038717">
    <property type="entry name" value="Tc1-like_DDE_dom"/>
</dbReference>
<name>A0A4C2A5G7_EUMVA</name>
<keyword evidence="3" id="KW-1185">Reference proteome</keyword>
<gene>
    <name evidence="2" type="ORF">EVAR_86170_1</name>
</gene>
<feature type="domain" description="Tc1-like transposase DDE" evidence="1">
    <location>
        <begin position="81"/>
        <end position="156"/>
    </location>
</feature>
<dbReference type="Pfam" id="PF13358">
    <property type="entry name" value="DDE_3"/>
    <property type="match status" value="1"/>
</dbReference>
<dbReference type="GO" id="GO:0003676">
    <property type="term" value="F:nucleic acid binding"/>
    <property type="evidence" value="ECO:0007669"/>
    <property type="project" value="InterPro"/>
</dbReference>
<dbReference type="InterPro" id="IPR036397">
    <property type="entry name" value="RNaseH_sf"/>
</dbReference>
<dbReference type="InterPro" id="IPR052709">
    <property type="entry name" value="Transposase-MT_Hybrid"/>
</dbReference>
<dbReference type="Proteomes" id="UP000299102">
    <property type="component" value="Unassembled WGS sequence"/>
</dbReference>
<evidence type="ECO:0000313" key="2">
    <source>
        <dbReference type="EMBL" id="GBP94503.1"/>
    </source>
</evidence>
<evidence type="ECO:0000259" key="1">
    <source>
        <dbReference type="Pfam" id="PF13358"/>
    </source>
</evidence>
<sequence>MMHQKLFIISIEVMNLGSMHMTPKLNKSMVWVFQDEWNSSKVIYAKSTFKQTFAFFLVQMDMPLQCNNRKTVDSKWYTTIYLPDIFEEIRKNNRQHRIILHHDDVSCHTSAETTRSLEGQKIELAGHPPYSPDLALDDFYLFPSVKDKLRGQSFLSHEEAVDAFKIYVLVIPQSQWKKCYKN</sequence>
<dbReference type="EMBL" id="BGZK01002512">
    <property type="protein sequence ID" value="GBP94503.1"/>
    <property type="molecule type" value="Genomic_DNA"/>
</dbReference>
<comment type="caution">
    <text evidence="2">The sequence shown here is derived from an EMBL/GenBank/DDBJ whole genome shotgun (WGS) entry which is preliminary data.</text>
</comment>
<protein>
    <submittedName>
        <fullName evidence="2">Mariner Mos1 transposase</fullName>
    </submittedName>
</protein>
<reference evidence="2 3" key="1">
    <citation type="journal article" date="2019" name="Commun. Biol.">
        <title>The bagworm genome reveals a unique fibroin gene that provides high tensile strength.</title>
        <authorList>
            <person name="Kono N."/>
            <person name="Nakamura H."/>
            <person name="Ohtoshi R."/>
            <person name="Tomita M."/>
            <person name="Numata K."/>
            <person name="Arakawa K."/>
        </authorList>
    </citation>
    <scope>NUCLEOTIDE SEQUENCE [LARGE SCALE GENOMIC DNA]</scope>
</reference>
<proteinExistence type="predicted"/>
<dbReference type="Gene3D" id="3.30.420.10">
    <property type="entry name" value="Ribonuclease H-like superfamily/Ribonuclease H"/>
    <property type="match status" value="1"/>
</dbReference>
<evidence type="ECO:0000313" key="3">
    <source>
        <dbReference type="Proteomes" id="UP000299102"/>
    </source>
</evidence>
<dbReference type="PANTHER" id="PTHR46060:SF1">
    <property type="entry name" value="MARINER MOS1 TRANSPOSASE-LIKE PROTEIN"/>
    <property type="match status" value="1"/>
</dbReference>